<evidence type="ECO:0000313" key="8">
    <source>
        <dbReference type="Ensembl" id="ENSVKKP00000014803.1"/>
    </source>
</evidence>
<dbReference type="PRINTS" id="PR00759">
    <property type="entry name" value="BASICPTASE"/>
</dbReference>
<evidence type="ECO:0000256" key="3">
    <source>
        <dbReference type="ARBA" id="ARBA00022525"/>
    </source>
</evidence>
<dbReference type="OMA" id="TINKPRN"/>
<dbReference type="SMART" id="SM00131">
    <property type="entry name" value="KU"/>
    <property type="match status" value="2"/>
</dbReference>
<name>A0A8D2L084_VARKO</name>
<accession>A0A8D2L084</accession>
<comment type="similarity">
    <text evidence="2">Belongs to the venom Kunitz-type family.</text>
</comment>
<feature type="compositionally biased region" description="Pro residues" evidence="6">
    <location>
        <begin position="111"/>
        <end position="125"/>
    </location>
</feature>
<dbReference type="Pfam" id="PF00014">
    <property type="entry name" value="Kunitz_BPTI"/>
    <property type="match status" value="2"/>
</dbReference>
<keyword evidence="4" id="KW-0646">Protease inhibitor</keyword>
<feature type="compositionally biased region" description="Pro residues" evidence="6">
    <location>
        <begin position="23"/>
        <end position="32"/>
    </location>
</feature>
<feature type="domain" description="BPTI/Kunitz inhibitor" evidence="7">
    <location>
        <begin position="231"/>
        <end position="281"/>
    </location>
</feature>
<dbReference type="FunFam" id="4.10.410.10:FF:000021">
    <property type="entry name" value="Serine protease inhibitor, putative"/>
    <property type="match status" value="1"/>
</dbReference>
<dbReference type="InterPro" id="IPR036880">
    <property type="entry name" value="Kunitz_BPTI_sf"/>
</dbReference>
<dbReference type="SUPFAM" id="SSF57362">
    <property type="entry name" value="BPTI-like"/>
    <property type="match status" value="2"/>
</dbReference>
<evidence type="ECO:0000256" key="4">
    <source>
        <dbReference type="ARBA" id="ARBA00022690"/>
    </source>
</evidence>
<feature type="domain" description="BPTI/Kunitz inhibitor" evidence="7">
    <location>
        <begin position="159"/>
        <end position="209"/>
    </location>
</feature>
<dbReference type="GO" id="GO:0044483">
    <property type="term" value="P:venom-mediated perturbation of hemostasis"/>
    <property type="evidence" value="ECO:0007669"/>
    <property type="project" value="UniProtKB-ARBA"/>
</dbReference>
<feature type="region of interest" description="Disordered" evidence="6">
    <location>
        <begin position="15"/>
        <end position="125"/>
    </location>
</feature>
<reference evidence="8" key="2">
    <citation type="submission" date="2025-09" db="UniProtKB">
        <authorList>
            <consortium name="Ensembl"/>
        </authorList>
    </citation>
    <scope>IDENTIFICATION</scope>
</reference>
<feature type="region of interest" description="Disordered" evidence="6">
    <location>
        <begin position="284"/>
        <end position="308"/>
    </location>
</feature>
<dbReference type="PROSITE" id="PS50279">
    <property type="entry name" value="BPTI_KUNITZ_2"/>
    <property type="match status" value="2"/>
</dbReference>
<keyword evidence="9" id="KW-1185">Reference proteome</keyword>
<dbReference type="InterPro" id="IPR002223">
    <property type="entry name" value="Kunitz_BPTI"/>
</dbReference>
<comment type="subcellular location">
    <subcellularLocation>
        <location evidence="1">Secreted</location>
    </subcellularLocation>
</comment>
<dbReference type="AlphaFoldDB" id="A0A8D2L084"/>
<dbReference type="GO" id="GO:0005615">
    <property type="term" value="C:extracellular space"/>
    <property type="evidence" value="ECO:0007669"/>
    <property type="project" value="TreeGrafter"/>
</dbReference>
<evidence type="ECO:0000256" key="1">
    <source>
        <dbReference type="ARBA" id="ARBA00004613"/>
    </source>
</evidence>
<keyword evidence="5" id="KW-1015">Disulfide bond</keyword>
<proteinExistence type="inferred from homology"/>
<dbReference type="InterPro" id="IPR020901">
    <property type="entry name" value="Prtase_inh_Kunz-CS"/>
</dbReference>
<evidence type="ECO:0000256" key="6">
    <source>
        <dbReference type="SAM" id="MobiDB-lite"/>
    </source>
</evidence>
<evidence type="ECO:0000259" key="7">
    <source>
        <dbReference type="PROSITE" id="PS50279"/>
    </source>
</evidence>
<evidence type="ECO:0000256" key="5">
    <source>
        <dbReference type="ARBA" id="ARBA00023157"/>
    </source>
</evidence>
<dbReference type="CDD" id="cd00109">
    <property type="entry name" value="Kunitz-type"/>
    <property type="match status" value="2"/>
</dbReference>
<dbReference type="PANTHER" id="PTHR10083:SF374">
    <property type="entry name" value="BPTI_KUNITZ INHIBITOR DOMAIN-CONTAINING PROTEIN"/>
    <property type="match status" value="1"/>
</dbReference>
<dbReference type="Gene3D" id="4.10.410.10">
    <property type="entry name" value="Pancreatic trypsin inhibitor Kunitz domain"/>
    <property type="match status" value="2"/>
</dbReference>
<feature type="compositionally biased region" description="Basic and acidic residues" evidence="6">
    <location>
        <begin position="66"/>
        <end position="76"/>
    </location>
</feature>
<dbReference type="PANTHER" id="PTHR10083">
    <property type="entry name" value="KUNITZ-TYPE PROTEASE INHIBITOR-RELATED"/>
    <property type="match status" value="1"/>
</dbReference>
<protein>
    <recommendedName>
        <fullName evidence="7">BPTI/Kunitz inhibitor domain-containing protein</fullName>
    </recommendedName>
</protein>
<keyword evidence="3" id="KW-0964">Secreted</keyword>
<dbReference type="InterPro" id="IPR050098">
    <property type="entry name" value="TFPI/VKTCI-like"/>
</dbReference>
<dbReference type="Proteomes" id="UP000694545">
    <property type="component" value="Unplaced"/>
</dbReference>
<organism evidence="8 9">
    <name type="scientific">Varanus komodoensis</name>
    <name type="common">Komodo dragon</name>
    <dbReference type="NCBI Taxonomy" id="61221"/>
    <lineage>
        <taxon>Eukaryota</taxon>
        <taxon>Metazoa</taxon>
        <taxon>Chordata</taxon>
        <taxon>Craniata</taxon>
        <taxon>Vertebrata</taxon>
        <taxon>Euteleostomi</taxon>
        <taxon>Lepidosauria</taxon>
        <taxon>Squamata</taxon>
        <taxon>Bifurcata</taxon>
        <taxon>Unidentata</taxon>
        <taxon>Episquamata</taxon>
        <taxon>Toxicofera</taxon>
        <taxon>Anguimorpha</taxon>
        <taxon>Paleoanguimorpha</taxon>
        <taxon>Varanoidea</taxon>
        <taxon>Varanidae</taxon>
        <taxon>Varanus</taxon>
    </lineage>
</organism>
<dbReference type="PROSITE" id="PS00280">
    <property type="entry name" value="BPTI_KUNITZ_1"/>
    <property type="match status" value="2"/>
</dbReference>
<feature type="compositionally biased region" description="Low complexity" evidence="6">
    <location>
        <begin position="78"/>
        <end position="103"/>
    </location>
</feature>
<reference evidence="8" key="1">
    <citation type="submission" date="2025-08" db="UniProtKB">
        <authorList>
            <consortium name="Ensembl"/>
        </authorList>
    </citation>
    <scope>IDENTIFICATION</scope>
</reference>
<dbReference type="Ensembl" id="ENSVKKT00000015161.1">
    <property type="protein sequence ID" value="ENSVKKP00000014803.1"/>
    <property type="gene ID" value="ENSVKKG00000010172.1"/>
</dbReference>
<sequence>MGQLVALGSYLRQVRSPVRRSPAPAPPTPPPGLAGFRSFPSRSGRENRPPPPLPSAASVLAGFIEQPERGCSETDPKAASPCRPAASRSCWSSSLSGRGWRLPPRALAPVSDPPRPLPREAPSPFSPVQKAALGSGRPAKPLLQPCAFDLPQPEEGHFCLLPPEPGRCEAYIPRYYYQPATKRCLTFTYGGCGGNANNFKTREECEQRCAQPRVPAHPPPPTLALVRSERCQGPPVKGPCRARLRRFYYSPAEKACLPFFYGGCEGNSNNFRTRRECERACGRAGPGAKPSPAGQHGRGPPARSSSFLQQGGSCTIVIRNIVSTCVFLKF</sequence>
<dbReference type="FunFam" id="4.10.410.10:FF:000020">
    <property type="entry name" value="Collagen, type VI, alpha 3"/>
    <property type="match status" value="1"/>
</dbReference>
<evidence type="ECO:0000313" key="9">
    <source>
        <dbReference type="Proteomes" id="UP000694545"/>
    </source>
</evidence>
<dbReference type="GO" id="GO:0004867">
    <property type="term" value="F:serine-type endopeptidase inhibitor activity"/>
    <property type="evidence" value="ECO:0007669"/>
    <property type="project" value="InterPro"/>
</dbReference>
<evidence type="ECO:0000256" key="2">
    <source>
        <dbReference type="ARBA" id="ARBA00008415"/>
    </source>
</evidence>